<dbReference type="SUPFAM" id="SSF50978">
    <property type="entry name" value="WD40 repeat-like"/>
    <property type="match status" value="1"/>
</dbReference>
<evidence type="ECO:0000313" key="4">
    <source>
        <dbReference type="EMBL" id="KAG5181234.1"/>
    </source>
</evidence>
<keyword evidence="2" id="KW-0677">Repeat</keyword>
<protein>
    <submittedName>
        <fullName evidence="4">TUP1-like protein</fullName>
    </submittedName>
</protein>
<gene>
    <name evidence="4" type="ORF">JKP88DRAFT_158030</name>
</gene>
<proteinExistence type="predicted"/>
<dbReference type="SMART" id="SM00320">
    <property type="entry name" value="WD40"/>
    <property type="match status" value="7"/>
</dbReference>
<dbReference type="Proteomes" id="UP000664859">
    <property type="component" value="Unassembled WGS sequence"/>
</dbReference>
<feature type="repeat" description="WD" evidence="3">
    <location>
        <begin position="193"/>
        <end position="226"/>
    </location>
</feature>
<comment type="caution">
    <text evidence="4">The sequence shown here is derived from an EMBL/GenBank/DDBJ whole genome shotgun (WGS) entry which is preliminary data.</text>
</comment>
<dbReference type="InterPro" id="IPR019775">
    <property type="entry name" value="WD40_repeat_CS"/>
</dbReference>
<evidence type="ECO:0000313" key="5">
    <source>
        <dbReference type="Proteomes" id="UP000664859"/>
    </source>
</evidence>
<dbReference type="InterPro" id="IPR053299">
    <property type="entry name" value="ASTRA_WD_repeat"/>
</dbReference>
<dbReference type="Gene3D" id="2.130.10.10">
    <property type="entry name" value="YVTN repeat-like/Quinoprotein amine dehydrogenase"/>
    <property type="match status" value="1"/>
</dbReference>
<keyword evidence="1 3" id="KW-0853">WD repeat</keyword>
<feature type="repeat" description="WD" evidence="3">
    <location>
        <begin position="108"/>
        <end position="147"/>
    </location>
</feature>
<reference evidence="4" key="1">
    <citation type="submission" date="2021-02" db="EMBL/GenBank/DDBJ databases">
        <title>First Annotated Genome of the Yellow-green Alga Tribonema minus.</title>
        <authorList>
            <person name="Mahan K.M."/>
        </authorList>
    </citation>
    <scope>NUCLEOTIDE SEQUENCE</scope>
    <source>
        <strain evidence="4">UTEX B ZZ1240</strain>
    </source>
</reference>
<dbReference type="Pfam" id="PF00400">
    <property type="entry name" value="WD40"/>
    <property type="match status" value="6"/>
</dbReference>
<dbReference type="InterPro" id="IPR015943">
    <property type="entry name" value="WD40/YVTN_repeat-like_dom_sf"/>
</dbReference>
<evidence type="ECO:0000256" key="2">
    <source>
        <dbReference type="ARBA" id="ARBA00022737"/>
    </source>
</evidence>
<dbReference type="InterPro" id="IPR036322">
    <property type="entry name" value="WD40_repeat_dom_sf"/>
</dbReference>
<dbReference type="PRINTS" id="PR00320">
    <property type="entry name" value="GPROTEINBRPT"/>
</dbReference>
<dbReference type="EMBL" id="JAFCMP010000334">
    <property type="protein sequence ID" value="KAG5181234.1"/>
    <property type="molecule type" value="Genomic_DNA"/>
</dbReference>
<feature type="non-terminal residue" evidence="4">
    <location>
        <position position="370"/>
    </location>
</feature>
<evidence type="ECO:0000256" key="3">
    <source>
        <dbReference type="PROSITE-ProRule" id="PRU00221"/>
    </source>
</evidence>
<evidence type="ECO:0000256" key="1">
    <source>
        <dbReference type="ARBA" id="ARBA00022574"/>
    </source>
</evidence>
<dbReference type="PANTHER" id="PTHR44156">
    <property type="entry name" value="SUPERNUMERARY LIMBS, ISOFORM B-RELATED"/>
    <property type="match status" value="1"/>
</dbReference>
<name>A0A835Z1H0_9STRA</name>
<dbReference type="CDD" id="cd00200">
    <property type="entry name" value="WD40"/>
    <property type="match status" value="1"/>
</dbReference>
<dbReference type="PROSITE" id="PS00678">
    <property type="entry name" value="WD_REPEATS_1"/>
    <property type="match status" value="1"/>
</dbReference>
<feature type="repeat" description="WD" evidence="3">
    <location>
        <begin position="241"/>
        <end position="273"/>
    </location>
</feature>
<keyword evidence="5" id="KW-1185">Reference proteome</keyword>
<organism evidence="4 5">
    <name type="scientific">Tribonema minus</name>
    <dbReference type="NCBI Taxonomy" id="303371"/>
    <lineage>
        <taxon>Eukaryota</taxon>
        <taxon>Sar</taxon>
        <taxon>Stramenopiles</taxon>
        <taxon>Ochrophyta</taxon>
        <taxon>PX clade</taxon>
        <taxon>Xanthophyceae</taxon>
        <taxon>Tribonematales</taxon>
        <taxon>Tribonemataceae</taxon>
        <taxon>Tribonema</taxon>
    </lineage>
</organism>
<feature type="repeat" description="WD" evidence="3">
    <location>
        <begin position="283"/>
        <end position="324"/>
    </location>
</feature>
<accession>A0A835Z1H0</accession>
<dbReference type="OrthoDB" id="17410at2759"/>
<dbReference type="PROSITE" id="PS50294">
    <property type="entry name" value="WD_REPEATS_REGION"/>
    <property type="match status" value="4"/>
</dbReference>
<dbReference type="InterPro" id="IPR001680">
    <property type="entry name" value="WD40_rpt"/>
</dbReference>
<dbReference type="AlphaFoldDB" id="A0A835Z1H0"/>
<dbReference type="InterPro" id="IPR020472">
    <property type="entry name" value="WD40_PAC1"/>
</dbReference>
<feature type="repeat" description="WD" evidence="3">
    <location>
        <begin position="151"/>
        <end position="192"/>
    </location>
</feature>
<sequence length="370" mass="38934">SGKDARRPAVELEGCLSLGSVVCCVRFSPDGSRLATGSHGCVKVFDVATGCSPAPPSPPPLVPLPPPKDPYVRSVCMSPDGERVAAVMENNSARVLSLMEDGPAPLDLVGHQSEVYSLDWVGALIATGSGDCQVRVWDSNSGACRMVLGDSRGPTDGVTCVAFRPDGSLIAAASIDTTVHVWATADGGLLYRLDSHTESVYSVAFSADGAQLVSGGLDRTIQVWRLGRGAPPAQPPVPVALSGHQDYVLSVCCSDDGRYIISGSKDSTVVMWDTAVQRRAVVLAGFQNSIIGVGTCPNQRLFATGGGDKVVCLWRYTEAEDREAQPQQQQVRQVGSLRSGSCLLKFAVDKSSRTVEALLNFAGVFETHGA</sequence>
<dbReference type="PROSITE" id="PS50082">
    <property type="entry name" value="WD_REPEATS_2"/>
    <property type="match status" value="5"/>
</dbReference>